<evidence type="ECO:0000256" key="3">
    <source>
        <dbReference type="ARBA" id="ARBA00022692"/>
    </source>
</evidence>
<comment type="subcellular location">
    <subcellularLocation>
        <location evidence="1 11">Cell membrane</location>
        <topology evidence="1 11">Multi-pass membrane protein</topology>
    </subcellularLocation>
</comment>
<dbReference type="Pfam" id="PF13853">
    <property type="entry name" value="7tm_4"/>
    <property type="match status" value="1"/>
</dbReference>
<organism evidence="13 14">
    <name type="scientific">Geotrypetes seraphini</name>
    <name type="common">Gaboon caecilian</name>
    <name type="synonym">Caecilia seraphini</name>
    <dbReference type="NCBI Taxonomy" id="260995"/>
    <lineage>
        <taxon>Eukaryota</taxon>
        <taxon>Metazoa</taxon>
        <taxon>Chordata</taxon>
        <taxon>Craniata</taxon>
        <taxon>Vertebrata</taxon>
        <taxon>Euteleostomi</taxon>
        <taxon>Amphibia</taxon>
        <taxon>Gymnophiona</taxon>
        <taxon>Geotrypetes</taxon>
    </lineage>
</organism>
<dbReference type="InterPro" id="IPR000276">
    <property type="entry name" value="GPCR_Rhodpsn"/>
</dbReference>
<evidence type="ECO:0000313" key="13">
    <source>
        <dbReference type="Proteomes" id="UP000515159"/>
    </source>
</evidence>
<dbReference type="GO" id="GO:0005886">
    <property type="term" value="C:plasma membrane"/>
    <property type="evidence" value="ECO:0007669"/>
    <property type="project" value="UniProtKB-SubCell"/>
</dbReference>
<feature type="domain" description="G-protein coupled receptors family 1 profile" evidence="12">
    <location>
        <begin position="43"/>
        <end position="257"/>
    </location>
</feature>
<dbReference type="PRINTS" id="PR00245">
    <property type="entry name" value="OLFACTORYR"/>
</dbReference>
<feature type="transmembrane region" description="Helical" evidence="11">
    <location>
        <begin position="196"/>
        <end position="218"/>
    </location>
</feature>
<keyword evidence="8 10" id="KW-0675">Receptor</keyword>
<evidence type="ECO:0000256" key="9">
    <source>
        <dbReference type="ARBA" id="ARBA00023224"/>
    </source>
</evidence>
<dbReference type="InterPro" id="IPR000725">
    <property type="entry name" value="Olfact_rcpt"/>
</dbReference>
<dbReference type="Proteomes" id="UP000515159">
    <property type="component" value="Chromosome 16"/>
</dbReference>
<dbReference type="PRINTS" id="PR00237">
    <property type="entry name" value="GPCRRHODOPSN"/>
</dbReference>
<dbReference type="Gene3D" id="1.20.1070.10">
    <property type="entry name" value="Rhodopsin 7-helix transmembrane proteins"/>
    <property type="match status" value="1"/>
</dbReference>
<dbReference type="CDD" id="cd13954">
    <property type="entry name" value="7tmA_OR"/>
    <property type="match status" value="1"/>
</dbReference>
<evidence type="ECO:0000256" key="2">
    <source>
        <dbReference type="ARBA" id="ARBA00022475"/>
    </source>
</evidence>
<keyword evidence="3 10" id="KW-0812">Transmembrane</keyword>
<feature type="transmembrane region" description="Helical" evidence="11">
    <location>
        <begin position="142"/>
        <end position="163"/>
    </location>
</feature>
<keyword evidence="9 10" id="KW-0807">Transducer</keyword>
<dbReference type="GeneID" id="117350358"/>
<keyword evidence="6 10" id="KW-0297">G-protein coupled receptor</keyword>
<feature type="transmembrane region" description="Helical" evidence="11">
    <location>
        <begin position="27"/>
        <end position="50"/>
    </location>
</feature>
<feature type="transmembrane region" description="Helical" evidence="11">
    <location>
        <begin position="94"/>
        <end position="122"/>
    </location>
</feature>
<comment type="similarity">
    <text evidence="10">Belongs to the G-protein coupled receptor 1 family.</text>
</comment>
<evidence type="ECO:0000256" key="11">
    <source>
        <dbReference type="RuleBase" id="RU363047"/>
    </source>
</evidence>
<feature type="transmembrane region" description="Helical" evidence="11">
    <location>
        <begin position="62"/>
        <end position="88"/>
    </location>
</feature>
<keyword evidence="5 11" id="KW-1133">Transmembrane helix</keyword>
<dbReference type="GO" id="GO:0004984">
    <property type="term" value="F:olfactory receptor activity"/>
    <property type="evidence" value="ECO:0007669"/>
    <property type="project" value="InterPro"/>
</dbReference>
<dbReference type="RefSeq" id="XP_033780518.1">
    <property type="nucleotide sequence ID" value="XM_033924627.1"/>
</dbReference>
<name>A0A6P8Q0F7_GEOSA</name>
<evidence type="ECO:0000256" key="7">
    <source>
        <dbReference type="ARBA" id="ARBA00023136"/>
    </source>
</evidence>
<dbReference type="AlphaFoldDB" id="A0A6P8Q0F7"/>
<proteinExistence type="inferred from homology"/>
<keyword evidence="2 11" id="KW-1003">Cell membrane</keyword>
<evidence type="ECO:0000256" key="4">
    <source>
        <dbReference type="ARBA" id="ARBA00022725"/>
    </source>
</evidence>
<dbReference type="InterPro" id="IPR017452">
    <property type="entry name" value="GPCR_Rhodpsn_7TM"/>
</dbReference>
<accession>A0A6P8Q0F7</accession>
<dbReference type="InParanoid" id="A0A6P8Q0F7"/>
<sequence>MGPAQGKPKPGHGVPHSSFSEYPNLQILLFGVFLGIYLVTLLANLTLLILTCIDSHLHRPMYFFLCNLAILDVCLTSCTIPKMLSIFLKDNKGISFVGCMIQLYLLLSFASVEFYLLTVMAYDRYVAICNPLRYSVIMNKRVCALLCATSWLMGLLDALPYGLSISYSSFCGDNVINHLFCDFRTLLKLSCSDTSVIKLLISTLNLCLVLVCLTLILTSYSQIFYSILKMQSVKGRSKAFSTCSSHLIVVSMYLRPMSKTVSSVDKLTDAFYSTGIPLLNPIIYSLRNKDIKAALKKGTDRRTGG</sequence>
<dbReference type="PANTHER" id="PTHR26452">
    <property type="entry name" value="OLFACTORY RECEPTOR"/>
    <property type="match status" value="1"/>
</dbReference>
<reference evidence="14" key="1">
    <citation type="submission" date="2025-08" db="UniProtKB">
        <authorList>
            <consortium name="RefSeq"/>
        </authorList>
    </citation>
    <scope>IDENTIFICATION</scope>
</reference>
<dbReference type="PROSITE" id="PS00237">
    <property type="entry name" value="G_PROTEIN_RECEP_F1_1"/>
    <property type="match status" value="1"/>
</dbReference>
<keyword evidence="11" id="KW-0716">Sensory transduction</keyword>
<protein>
    <recommendedName>
        <fullName evidence="11">Olfactory receptor</fullName>
    </recommendedName>
</protein>
<dbReference type="SUPFAM" id="SSF81321">
    <property type="entry name" value="Family A G protein-coupled receptor-like"/>
    <property type="match status" value="1"/>
</dbReference>
<dbReference type="PROSITE" id="PS50262">
    <property type="entry name" value="G_PROTEIN_RECEP_F1_2"/>
    <property type="match status" value="1"/>
</dbReference>
<evidence type="ECO:0000256" key="1">
    <source>
        <dbReference type="ARBA" id="ARBA00004651"/>
    </source>
</evidence>
<evidence type="ECO:0000256" key="5">
    <source>
        <dbReference type="ARBA" id="ARBA00022989"/>
    </source>
</evidence>
<dbReference type="InterPro" id="IPR050516">
    <property type="entry name" value="Olfactory_GPCR"/>
</dbReference>
<evidence type="ECO:0000313" key="14">
    <source>
        <dbReference type="RefSeq" id="XP_033780518.1"/>
    </source>
</evidence>
<evidence type="ECO:0000256" key="10">
    <source>
        <dbReference type="RuleBase" id="RU000688"/>
    </source>
</evidence>
<dbReference type="KEGG" id="gsh:117350358"/>
<keyword evidence="7 11" id="KW-0472">Membrane</keyword>
<dbReference type="OrthoDB" id="6144223at2759"/>
<gene>
    <name evidence="14" type="primary">LOC117350358</name>
</gene>
<keyword evidence="13" id="KW-1185">Reference proteome</keyword>
<evidence type="ECO:0000256" key="8">
    <source>
        <dbReference type="ARBA" id="ARBA00023170"/>
    </source>
</evidence>
<dbReference type="FunFam" id="1.20.1070.10:FF:000015">
    <property type="entry name" value="Olfactory receptor"/>
    <property type="match status" value="1"/>
</dbReference>
<dbReference type="GO" id="GO:0004930">
    <property type="term" value="F:G protein-coupled receptor activity"/>
    <property type="evidence" value="ECO:0007669"/>
    <property type="project" value="UniProtKB-KW"/>
</dbReference>
<evidence type="ECO:0000259" key="12">
    <source>
        <dbReference type="PROSITE" id="PS50262"/>
    </source>
</evidence>
<evidence type="ECO:0000256" key="6">
    <source>
        <dbReference type="ARBA" id="ARBA00023040"/>
    </source>
</evidence>
<keyword evidence="4 11" id="KW-0552">Olfaction</keyword>